<proteinExistence type="predicted"/>
<dbReference type="InterPro" id="IPR024559">
    <property type="entry name" value="DUF3846"/>
</dbReference>
<name>A0ABU7VBL0_9MICO</name>
<evidence type="ECO:0000259" key="1">
    <source>
        <dbReference type="Pfam" id="PF12957"/>
    </source>
</evidence>
<evidence type="ECO:0000313" key="2">
    <source>
        <dbReference type="EMBL" id="MEF2256212.1"/>
    </source>
</evidence>
<reference evidence="2 3" key="1">
    <citation type="submission" date="2024-01" db="EMBL/GenBank/DDBJ databases">
        <title>the genome sequence of strain Microbacterium schleiferi NBRC 15075.</title>
        <authorList>
            <person name="Ding Y."/>
            <person name="Zhang G."/>
        </authorList>
    </citation>
    <scope>NUCLEOTIDE SEQUENCE [LARGE SCALE GENOMIC DNA]</scope>
    <source>
        <strain evidence="2 3">NBRC 15075</strain>
    </source>
</reference>
<dbReference type="Pfam" id="PF12957">
    <property type="entry name" value="DUF3846"/>
    <property type="match status" value="1"/>
</dbReference>
<dbReference type="EMBL" id="JAZHOV010000008">
    <property type="protein sequence ID" value="MEF2256212.1"/>
    <property type="molecule type" value="Genomic_DNA"/>
</dbReference>
<gene>
    <name evidence="2" type="ORF">V2V91_13875</name>
</gene>
<sequence length="170" mass="18673">MVQAIVIPANDSEPIEPRDLRTLEDYQAEVGGWIEHVDIPDIGVTLVVNENGIAQALPFNRRATFFWWFHQGYGRGRVRLVGNVVLVGLEDTDGDPTDIPAAIAELLLVPGEFAVEARRSGETKWRSDPSLHPSYAEAVVWACMVQELGEAGLELRITRTAGEPASEPPC</sequence>
<organism evidence="2 3">
    <name type="scientific">Microbacterium schleiferi</name>
    <dbReference type="NCBI Taxonomy" id="69362"/>
    <lineage>
        <taxon>Bacteria</taxon>
        <taxon>Bacillati</taxon>
        <taxon>Actinomycetota</taxon>
        <taxon>Actinomycetes</taxon>
        <taxon>Micrococcales</taxon>
        <taxon>Microbacteriaceae</taxon>
        <taxon>Microbacterium</taxon>
    </lineage>
</organism>
<keyword evidence="3" id="KW-1185">Reference proteome</keyword>
<feature type="domain" description="DUF3846" evidence="1">
    <location>
        <begin position="6"/>
        <end position="104"/>
    </location>
</feature>
<dbReference type="Proteomes" id="UP001351900">
    <property type="component" value="Unassembled WGS sequence"/>
</dbReference>
<evidence type="ECO:0000313" key="3">
    <source>
        <dbReference type="Proteomes" id="UP001351900"/>
    </source>
</evidence>
<accession>A0ABU7VBL0</accession>
<dbReference type="RefSeq" id="WP_331792293.1">
    <property type="nucleotide sequence ID" value="NZ_BAAAUO010000001.1"/>
</dbReference>
<comment type="caution">
    <text evidence="2">The sequence shown here is derived from an EMBL/GenBank/DDBJ whole genome shotgun (WGS) entry which is preliminary data.</text>
</comment>
<protein>
    <submittedName>
        <fullName evidence="2">DUF3846 domain-containing protein</fullName>
    </submittedName>
</protein>